<dbReference type="EMBL" id="KQ243282">
    <property type="protein sequence ID" value="KNC76054.1"/>
    <property type="molecule type" value="Genomic_DNA"/>
</dbReference>
<protein>
    <submittedName>
        <fullName evidence="2">Uncharacterized protein</fullName>
    </submittedName>
</protein>
<dbReference type="Proteomes" id="UP000054560">
    <property type="component" value="Unassembled WGS sequence"/>
</dbReference>
<dbReference type="AlphaFoldDB" id="A0A0L0FH00"/>
<feature type="compositionally biased region" description="Basic and acidic residues" evidence="1">
    <location>
        <begin position="84"/>
        <end position="95"/>
    </location>
</feature>
<feature type="non-terminal residue" evidence="2">
    <location>
        <position position="1"/>
    </location>
</feature>
<evidence type="ECO:0000256" key="1">
    <source>
        <dbReference type="SAM" id="MobiDB-lite"/>
    </source>
</evidence>
<gene>
    <name evidence="2" type="ORF">SARC_11435</name>
</gene>
<sequence length="218" mass="23822">LPQISASDPTSATAVRVVTDAVQQSERQWPGVVDLFITALLDVSENPVDSETLEGVDTHSTATLCVTDSAPEPGLPHVDTSSAEENHTDDERTKDPPAVNCPIYAQRVNSTIQTVVLVMDGYATRPPNDEKVFASIKVVIEQLQTLIREIDSALRTDDTEQRRNTDDASLVDDRRQLISACLKFSKAVRDQTLNNVAQTQHVTVAAANVSKCVAQMRR</sequence>
<dbReference type="GeneID" id="25911939"/>
<evidence type="ECO:0000313" key="3">
    <source>
        <dbReference type="Proteomes" id="UP000054560"/>
    </source>
</evidence>
<accession>A0A0L0FH00</accession>
<proteinExistence type="predicted"/>
<name>A0A0L0FH00_9EUKA</name>
<keyword evidence="3" id="KW-1185">Reference proteome</keyword>
<feature type="region of interest" description="Disordered" evidence="1">
    <location>
        <begin position="68"/>
        <end position="99"/>
    </location>
</feature>
<evidence type="ECO:0000313" key="2">
    <source>
        <dbReference type="EMBL" id="KNC76054.1"/>
    </source>
</evidence>
<organism evidence="2 3">
    <name type="scientific">Sphaeroforma arctica JP610</name>
    <dbReference type="NCBI Taxonomy" id="667725"/>
    <lineage>
        <taxon>Eukaryota</taxon>
        <taxon>Ichthyosporea</taxon>
        <taxon>Ichthyophonida</taxon>
        <taxon>Sphaeroforma</taxon>
    </lineage>
</organism>
<dbReference type="RefSeq" id="XP_014149956.1">
    <property type="nucleotide sequence ID" value="XM_014294481.1"/>
</dbReference>
<reference evidence="2 3" key="1">
    <citation type="submission" date="2011-02" db="EMBL/GenBank/DDBJ databases">
        <title>The Genome Sequence of Sphaeroforma arctica JP610.</title>
        <authorList>
            <consortium name="The Broad Institute Genome Sequencing Platform"/>
            <person name="Russ C."/>
            <person name="Cuomo C."/>
            <person name="Young S.K."/>
            <person name="Zeng Q."/>
            <person name="Gargeya S."/>
            <person name="Alvarado L."/>
            <person name="Berlin A."/>
            <person name="Chapman S.B."/>
            <person name="Chen Z."/>
            <person name="Freedman E."/>
            <person name="Gellesch M."/>
            <person name="Goldberg J."/>
            <person name="Griggs A."/>
            <person name="Gujja S."/>
            <person name="Heilman E."/>
            <person name="Heiman D."/>
            <person name="Howarth C."/>
            <person name="Mehta T."/>
            <person name="Neiman D."/>
            <person name="Pearson M."/>
            <person name="Roberts A."/>
            <person name="Saif S."/>
            <person name="Shea T."/>
            <person name="Shenoy N."/>
            <person name="Sisk P."/>
            <person name="Stolte C."/>
            <person name="Sykes S."/>
            <person name="White J."/>
            <person name="Yandava C."/>
            <person name="Burger G."/>
            <person name="Gray M.W."/>
            <person name="Holland P.W.H."/>
            <person name="King N."/>
            <person name="Lang F.B.F."/>
            <person name="Roger A.J."/>
            <person name="Ruiz-Trillo I."/>
            <person name="Haas B."/>
            <person name="Nusbaum C."/>
            <person name="Birren B."/>
        </authorList>
    </citation>
    <scope>NUCLEOTIDE SEQUENCE [LARGE SCALE GENOMIC DNA]</scope>
    <source>
        <strain evidence="2 3">JP610</strain>
    </source>
</reference>